<dbReference type="PANTHER" id="PTHR22619:SF4">
    <property type="entry name" value="ZINC FINGER SWIM DOMAIN-CONTAINING PROTEIN 4"/>
    <property type="match status" value="1"/>
</dbReference>
<sequence>MDPPAAKRRCTGLAPAPVLREGAARGVQKCRLESLLDLSAKRVAESWAYEQVEERFSRIPEPVQKRIIFWSFPRNEREICMYSSLSCQGPEADRDGGVPFQRGLKLLETSGSVERVLQVGFHLSGNVTEAANQGEPERVYRVSISFDRCKITSVTCSCGNRDIFYCAHVVALSLYRIRWASQVELRLPISETLSQMNRDQLQKFVQYLISEHHTEVLPTAQRLADDILQLGSEINRLNGAPDPTAGAGIEDDNCWHLDEEQVLQQVKQLLSNGGYYGASKQLQCMFNKVREMLRMRDSNGARMLTLMTEQFMDDPRLALWRHQATGMTDKCRQLWDELGALWVCVVLNPHAKPEERAGWLELLKKWDQMEVCPLEEGNYISEPQSSAEPRNPPGKPAANLDPQVGQSGWENSSPPPRQSGRPQVTWVPKEALRLAVAVVHTLRLQRRHPTREMLQKGTTLISNPEGWVSHPLDPIGSFIHVLNFFFLLFFICLLPDASCELKKPVYIHTPVPSATPNSGESYFTMALEVALLGLGQQRAMPEGYYAQDKVVRSEETLISVLADIPLDERLLQVMRRQTQLLLEGGPYSGLGEVVHRESVPMHTFARFLFTSLLPHDPELAYKVALRAMRLPVVESQIHHHDPLTSNPLDPVPANRFPRWFVLGHLETRQCELASTMLTAAKGDPKWLHTVLNSIQQNIHIPALLYKLAQDACKAATPPSGPPDMTLLNVALELGLQVMRITLVTLSWGRREMVRWLVNCATDVGMGAIINMMQGWYNLFTPIEATSVVAVSATSHATALRLGLDYTQREELGACARTMALQCAVKDPQLCALPALTLCEKNHGAFEAAYQIVLDSAATGMGHSHLFTIARYMEHRGLPLRAYKLASLALAHLNISYNQDAHPAVNDVLWACSLSHSLGKNELAAIVPLVIKSVRCAPVLSDILRRWTLPSPGLSGIPGRRNSGKMMGTDKAPLCQMLEASIGAYINTTHSRLTHISPRHYGEFIEFLGKARETFLMAPDGHLQFGQFIENLKQTYKGKKKLMLLVRERFG</sequence>
<dbReference type="Ensembl" id="ENSECRT00000028889.1">
    <property type="protein sequence ID" value="ENSECRP00000028297.1"/>
    <property type="gene ID" value="ENSECRG00000019119.1"/>
</dbReference>
<evidence type="ECO:0000256" key="3">
    <source>
        <dbReference type="ARBA" id="ARBA00022833"/>
    </source>
</evidence>
<dbReference type="GeneTree" id="ENSGT00940000162102"/>
<reference evidence="7" key="1">
    <citation type="submission" date="2021-06" db="EMBL/GenBank/DDBJ databases">
        <authorList>
            <consortium name="Wellcome Sanger Institute Data Sharing"/>
        </authorList>
    </citation>
    <scope>NUCLEOTIDE SEQUENCE [LARGE SCALE GENOMIC DNA]</scope>
</reference>
<keyword evidence="1" id="KW-0479">Metal-binding</keyword>
<evidence type="ECO:0000256" key="5">
    <source>
        <dbReference type="SAM" id="MobiDB-lite"/>
    </source>
</evidence>
<dbReference type="AlphaFoldDB" id="A0A8C4T9E8"/>
<proteinExistence type="predicted"/>
<dbReference type="PANTHER" id="PTHR22619">
    <property type="entry name" value="ZINC FINGER SWIM DOMAIN CONTAINING PROTEIN 4, 5, 6"/>
    <property type="match status" value="1"/>
</dbReference>
<evidence type="ECO:0000313" key="7">
    <source>
        <dbReference type="Ensembl" id="ENSECRP00000028297.1"/>
    </source>
</evidence>
<feature type="region of interest" description="Disordered" evidence="5">
    <location>
        <begin position="379"/>
        <end position="424"/>
    </location>
</feature>
<dbReference type="InterPro" id="IPR007527">
    <property type="entry name" value="Znf_SWIM"/>
</dbReference>
<keyword evidence="3" id="KW-0862">Zinc</keyword>
<dbReference type="GO" id="GO:0008270">
    <property type="term" value="F:zinc ion binding"/>
    <property type="evidence" value="ECO:0007669"/>
    <property type="project" value="UniProtKB-KW"/>
</dbReference>
<name>A0A8C4T9E8_ERPCA</name>
<dbReference type="Proteomes" id="UP000694620">
    <property type="component" value="Chromosome 17"/>
</dbReference>
<dbReference type="Pfam" id="PF21055">
    <property type="entry name" value="ZSWIM4-8_C"/>
    <property type="match status" value="1"/>
</dbReference>
<organism evidence="7 8">
    <name type="scientific">Erpetoichthys calabaricus</name>
    <name type="common">Rope fish</name>
    <name type="synonym">Calamoichthys calabaricus</name>
    <dbReference type="NCBI Taxonomy" id="27687"/>
    <lineage>
        <taxon>Eukaryota</taxon>
        <taxon>Metazoa</taxon>
        <taxon>Chordata</taxon>
        <taxon>Craniata</taxon>
        <taxon>Vertebrata</taxon>
        <taxon>Euteleostomi</taxon>
        <taxon>Actinopterygii</taxon>
        <taxon>Polypteriformes</taxon>
        <taxon>Polypteridae</taxon>
        <taxon>Erpetoichthys</taxon>
    </lineage>
</organism>
<feature type="domain" description="SWIM-type" evidence="6">
    <location>
        <begin position="140"/>
        <end position="177"/>
    </location>
</feature>
<dbReference type="InterPro" id="IPR048370">
    <property type="entry name" value="ZSWIM4-8_C"/>
</dbReference>
<dbReference type="PROSITE" id="PS50966">
    <property type="entry name" value="ZF_SWIM"/>
    <property type="match status" value="1"/>
</dbReference>
<evidence type="ECO:0000259" key="6">
    <source>
        <dbReference type="PROSITE" id="PS50966"/>
    </source>
</evidence>
<dbReference type="GO" id="GO:0031462">
    <property type="term" value="C:Cul2-RING ubiquitin ligase complex"/>
    <property type="evidence" value="ECO:0007669"/>
    <property type="project" value="TreeGrafter"/>
</dbReference>
<evidence type="ECO:0000256" key="4">
    <source>
        <dbReference type="PROSITE-ProRule" id="PRU00325"/>
    </source>
</evidence>
<reference evidence="7" key="2">
    <citation type="submission" date="2025-08" db="UniProtKB">
        <authorList>
            <consortium name="Ensembl"/>
        </authorList>
    </citation>
    <scope>IDENTIFICATION</scope>
</reference>
<accession>A0A8C4T9E8</accession>
<evidence type="ECO:0000256" key="2">
    <source>
        <dbReference type="ARBA" id="ARBA00022771"/>
    </source>
</evidence>
<reference evidence="7" key="3">
    <citation type="submission" date="2025-09" db="UniProtKB">
        <authorList>
            <consortium name="Ensembl"/>
        </authorList>
    </citation>
    <scope>IDENTIFICATION</scope>
</reference>
<keyword evidence="8" id="KW-1185">Reference proteome</keyword>
<evidence type="ECO:0000313" key="8">
    <source>
        <dbReference type="Proteomes" id="UP000694620"/>
    </source>
</evidence>
<evidence type="ECO:0000256" key="1">
    <source>
        <dbReference type="ARBA" id="ARBA00022723"/>
    </source>
</evidence>
<keyword evidence="2 4" id="KW-0863">Zinc-finger</keyword>
<gene>
    <name evidence="7" type="primary">ZSWIM4</name>
</gene>
<protein>
    <submittedName>
        <fullName evidence="7">Zinc finger SWIM-type containing 4</fullName>
    </submittedName>
</protein>